<proteinExistence type="predicted"/>
<evidence type="ECO:0000256" key="1">
    <source>
        <dbReference type="SAM" id="Phobius"/>
    </source>
</evidence>
<keyword evidence="1" id="KW-0812">Transmembrane</keyword>
<feature type="transmembrane region" description="Helical" evidence="1">
    <location>
        <begin position="185"/>
        <end position="210"/>
    </location>
</feature>
<reference evidence="2" key="1">
    <citation type="submission" date="2020-01" db="EMBL/GenBank/DDBJ databases">
        <authorList>
            <person name="Meier V. D."/>
            <person name="Meier V D."/>
        </authorList>
    </citation>
    <scope>NUCLEOTIDE SEQUENCE</scope>
    <source>
        <strain evidence="2">HLG_WM_MAG_06</strain>
    </source>
</reference>
<evidence type="ECO:0000313" key="2">
    <source>
        <dbReference type="EMBL" id="CAA6819829.1"/>
    </source>
</evidence>
<organism evidence="2">
    <name type="scientific">uncultured Sulfurovum sp</name>
    <dbReference type="NCBI Taxonomy" id="269237"/>
    <lineage>
        <taxon>Bacteria</taxon>
        <taxon>Pseudomonadati</taxon>
        <taxon>Campylobacterota</taxon>
        <taxon>Epsilonproteobacteria</taxon>
        <taxon>Campylobacterales</taxon>
        <taxon>Sulfurovaceae</taxon>
        <taxon>Sulfurovum</taxon>
        <taxon>environmental samples</taxon>
    </lineage>
</organism>
<keyword evidence="1" id="KW-1133">Transmembrane helix</keyword>
<dbReference type="AlphaFoldDB" id="A0A6S6TZC8"/>
<dbReference type="EMBL" id="CACVAP010000093">
    <property type="protein sequence ID" value="CAA6819829.1"/>
    <property type="molecule type" value="Genomic_DNA"/>
</dbReference>
<accession>A0A6S6TZC8</accession>
<name>A0A6S6TZC8_9BACT</name>
<keyword evidence="1" id="KW-0472">Membrane</keyword>
<sequence>MNGLTESLINYLLKKNIVKFSKIEESFFLYKRLEKKVRLSSEIIQINYLKESPYTMSESSISSILVDKNLYLWFTRGEERALPEALLLYRSLELKYNSVFCIIRGDVDKTVLIKDKVLVSSFSKKNISKVDIHLIKEEYRIADVLILEHKEYEELLESSYKNLKFSDVFDILKIQIDFKQTWTKLVTWLALPLLVTSVTLVLALGAYLYYLDDNKTDLHGLYKKSRVLSNDIKTSIDNSENENMQYNLLADELKYHEKTLAISNIIRVTQEMNMSMHYIKVYANKVDFVLRTDNQELIPVYIKKLFASQYFLDVKNISSFKRQDKQAQITMIAVLREK</sequence>
<protein>
    <submittedName>
        <fullName evidence="2">Uncharacterized protein</fullName>
    </submittedName>
</protein>
<gene>
    <name evidence="2" type="ORF">HELGO_WM1418</name>
</gene>